<dbReference type="FunFam" id="3.10.20.90:FF:000031">
    <property type="entry name" value="Partitioning defective 6 homolog alpha"/>
    <property type="match status" value="1"/>
</dbReference>
<organism evidence="2 3">
    <name type="scientific">Rhamnusium bicolor</name>
    <dbReference type="NCBI Taxonomy" id="1586634"/>
    <lineage>
        <taxon>Eukaryota</taxon>
        <taxon>Metazoa</taxon>
        <taxon>Ecdysozoa</taxon>
        <taxon>Arthropoda</taxon>
        <taxon>Hexapoda</taxon>
        <taxon>Insecta</taxon>
        <taxon>Pterygota</taxon>
        <taxon>Neoptera</taxon>
        <taxon>Endopterygota</taxon>
        <taxon>Coleoptera</taxon>
        <taxon>Polyphaga</taxon>
        <taxon>Cucujiformia</taxon>
        <taxon>Chrysomeloidea</taxon>
        <taxon>Cerambycidae</taxon>
        <taxon>Lepturinae</taxon>
        <taxon>Rhagiini</taxon>
        <taxon>Rhamnusium</taxon>
    </lineage>
</organism>
<sequence length="99" mass="11867">MGIVFDRLHMFDAEFRRFSVERNSQPKFEDFRDLIERLHNLKDISFLVSYIDPSDQDLLPINNDDNLRRALINAKPLLRIIIQRKGIVLHLPLWIYTFV</sequence>
<proteinExistence type="predicted"/>
<dbReference type="InterPro" id="IPR051741">
    <property type="entry name" value="PAR6_homolog"/>
</dbReference>
<name>A0AAV8ZL42_9CUCU</name>
<dbReference type="InterPro" id="IPR000270">
    <property type="entry name" value="PB1_dom"/>
</dbReference>
<evidence type="ECO:0000313" key="2">
    <source>
        <dbReference type="EMBL" id="KAJ8964618.1"/>
    </source>
</evidence>
<dbReference type="GO" id="GO:0007098">
    <property type="term" value="P:centrosome cycle"/>
    <property type="evidence" value="ECO:0007669"/>
    <property type="project" value="TreeGrafter"/>
</dbReference>
<dbReference type="AlphaFoldDB" id="A0AAV8ZL42"/>
<gene>
    <name evidence="2" type="ORF">NQ314_004749</name>
</gene>
<dbReference type="SMART" id="SM00666">
    <property type="entry name" value="PB1"/>
    <property type="match status" value="1"/>
</dbReference>
<dbReference type="Gene3D" id="3.10.20.90">
    <property type="entry name" value="Phosphatidylinositol 3-kinase Catalytic Subunit, Chain A, domain 1"/>
    <property type="match status" value="1"/>
</dbReference>
<reference evidence="2" key="1">
    <citation type="journal article" date="2023" name="Insect Mol. Biol.">
        <title>Genome sequencing provides insights into the evolution of gene families encoding plant cell wall-degrading enzymes in longhorned beetles.</title>
        <authorList>
            <person name="Shin N.R."/>
            <person name="Okamura Y."/>
            <person name="Kirsch R."/>
            <person name="Pauchet Y."/>
        </authorList>
    </citation>
    <scope>NUCLEOTIDE SEQUENCE</scope>
    <source>
        <strain evidence="2">RBIC_L_NR</strain>
    </source>
</reference>
<keyword evidence="3" id="KW-1185">Reference proteome</keyword>
<dbReference type="PROSITE" id="PS51745">
    <property type="entry name" value="PB1"/>
    <property type="match status" value="1"/>
</dbReference>
<dbReference type="Proteomes" id="UP001162156">
    <property type="component" value="Unassembled WGS sequence"/>
</dbReference>
<comment type="caution">
    <text evidence="2">The sequence shown here is derived from an EMBL/GenBank/DDBJ whole genome shotgun (WGS) entry which is preliminary data.</text>
</comment>
<evidence type="ECO:0000313" key="3">
    <source>
        <dbReference type="Proteomes" id="UP001162156"/>
    </source>
</evidence>
<dbReference type="PANTHER" id="PTHR14102:SF11">
    <property type="entry name" value="LD29223P"/>
    <property type="match status" value="1"/>
</dbReference>
<accession>A0AAV8ZL42</accession>
<dbReference type="InterPro" id="IPR053793">
    <property type="entry name" value="PB1-like"/>
</dbReference>
<dbReference type="PANTHER" id="PTHR14102">
    <property type="entry name" value="PAR-6-RELATED"/>
    <property type="match status" value="1"/>
</dbReference>
<dbReference type="Pfam" id="PF00564">
    <property type="entry name" value="PB1"/>
    <property type="match status" value="1"/>
</dbReference>
<feature type="domain" description="PB1" evidence="1">
    <location>
        <begin position="3"/>
        <end position="85"/>
    </location>
</feature>
<protein>
    <recommendedName>
        <fullName evidence="1">PB1 domain-containing protein</fullName>
    </recommendedName>
</protein>
<evidence type="ECO:0000259" key="1">
    <source>
        <dbReference type="PROSITE" id="PS51745"/>
    </source>
</evidence>
<dbReference type="EMBL" id="JANEYF010001335">
    <property type="protein sequence ID" value="KAJ8964618.1"/>
    <property type="molecule type" value="Genomic_DNA"/>
</dbReference>
<dbReference type="SUPFAM" id="SSF54277">
    <property type="entry name" value="CAD &amp; PB1 domains"/>
    <property type="match status" value="1"/>
</dbReference>